<proteinExistence type="inferred from homology"/>
<dbReference type="Gene3D" id="1.10.3720.10">
    <property type="entry name" value="MetI-like"/>
    <property type="match status" value="1"/>
</dbReference>
<organism evidence="9 10">
    <name type="scientific">Brachybacterium epidermidis</name>
    <dbReference type="NCBI Taxonomy" id="2781983"/>
    <lineage>
        <taxon>Bacteria</taxon>
        <taxon>Bacillati</taxon>
        <taxon>Actinomycetota</taxon>
        <taxon>Actinomycetes</taxon>
        <taxon>Micrococcales</taxon>
        <taxon>Dermabacteraceae</taxon>
        <taxon>Brachybacterium</taxon>
    </lineage>
</organism>
<dbReference type="InterPro" id="IPR051393">
    <property type="entry name" value="ABC_transporter_permease"/>
</dbReference>
<evidence type="ECO:0000313" key="9">
    <source>
        <dbReference type="EMBL" id="MBE9404948.1"/>
    </source>
</evidence>
<comment type="subcellular location">
    <subcellularLocation>
        <location evidence="1 7">Cell membrane</location>
        <topology evidence="1 7">Multi-pass membrane protein</topology>
    </subcellularLocation>
</comment>
<dbReference type="PANTHER" id="PTHR30193:SF37">
    <property type="entry name" value="INNER MEMBRANE ABC TRANSPORTER PERMEASE PROTEIN YCJO"/>
    <property type="match status" value="1"/>
</dbReference>
<evidence type="ECO:0000256" key="7">
    <source>
        <dbReference type="RuleBase" id="RU363032"/>
    </source>
</evidence>
<dbReference type="InterPro" id="IPR035906">
    <property type="entry name" value="MetI-like_sf"/>
</dbReference>
<evidence type="ECO:0000256" key="3">
    <source>
        <dbReference type="ARBA" id="ARBA00022475"/>
    </source>
</evidence>
<feature type="transmembrane region" description="Helical" evidence="7">
    <location>
        <begin position="12"/>
        <end position="38"/>
    </location>
</feature>
<dbReference type="EMBL" id="JADEYR010000017">
    <property type="protein sequence ID" value="MBE9404948.1"/>
    <property type="molecule type" value="Genomic_DNA"/>
</dbReference>
<feature type="transmembrane region" description="Helical" evidence="7">
    <location>
        <begin position="67"/>
        <end position="89"/>
    </location>
</feature>
<keyword evidence="3" id="KW-1003">Cell membrane</keyword>
<evidence type="ECO:0000256" key="1">
    <source>
        <dbReference type="ARBA" id="ARBA00004651"/>
    </source>
</evidence>
<dbReference type="CDD" id="cd06261">
    <property type="entry name" value="TM_PBP2"/>
    <property type="match status" value="1"/>
</dbReference>
<evidence type="ECO:0000313" key="10">
    <source>
        <dbReference type="Proteomes" id="UP000644727"/>
    </source>
</evidence>
<keyword evidence="10" id="KW-1185">Reference proteome</keyword>
<feature type="domain" description="ABC transmembrane type-1" evidence="8">
    <location>
        <begin position="63"/>
        <end position="275"/>
    </location>
</feature>
<dbReference type="Proteomes" id="UP000644727">
    <property type="component" value="Unassembled WGS sequence"/>
</dbReference>
<protein>
    <submittedName>
        <fullName evidence="9">Sugar ABC transporter permease</fullName>
    </submittedName>
</protein>
<keyword evidence="5 7" id="KW-1133">Transmembrane helix</keyword>
<name>A0ABR9W3B8_9MICO</name>
<dbReference type="PANTHER" id="PTHR30193">
    <property type="entry name" value="ABC TRANSPORTER PERMEASE PROTEIN"/>
    <property type="match status" value="1"/>
</dbReference>
<dbReference type="SUPFAM" id="SSF161098">
    <property type="entry name" value="MetI-like"/>
    <property type="match status" value="1"/>
</dbReference>
<keyword evidence="4 7" id="KW-0812">Transmembrane</keyword>
<evidence type="ECO:0000256" key="4">
    <source>
        <dbReference type="ARBA" id="ARBA00022692"/>
    </source>
</evidence>
<feature type="transmembrane region" description="Helical" evidence="7">
    <location>
        <begin position="254"/>
        <end position="274"/>
    </location>
</feature>
<evidence type="ECO:0000256" key="2">
    <source>
        <dbReference type="ARBA" id="ARBA00022448"/>
    </source>
</evidence>
<evidence type="ECO:0000259" key="8">
    <source>
        <dbReference type="PROSITE" id="PS50928"/>
    </source>
</evidence>
<accession>A0ABR9W3B8</accession>
<feature type="transmembrane region" description="Helical" evidence="7">
    <location>
        <begin position="148"/>
        <end position="169"/>
    </location>
</feature>
<dbReference type="InterPro" id="IPR000515">
    <property type="entry name" value="MetI-like"/>
</dbReference>
<feature type="transmembrane region" description="Helical" evidence="7">
    <location>
        <begin position="202"/>
        <end position="222"/>
    </location>
</feature>
<keyword evidence="2 7" id="KW-0813">Transport</keyword>
<sequence length="288" mass="31455">MMNARRPLIGWLLIAPSLIGVSAFLILPVVLAFVISLFRWDLLGTRQFVGLENYTSLVTGGALTNSLLVTAIFTLISVPVSLAVGLLLATQLVRALPGSAIVRVIVVIPWVCAPLALGVVWKWIFQPSVGALNQILGVRIEWLTDPQLALPAVAFVAIWQNVGYISLFFQAGLGKIPTSIYEAATLDGAGSWQQMRHMTIPLLRPTTFFLAITQVVASFQVFDMVYALTGGGPQHRTEVIATLIYNEAFVASRLGRASAVAVILFVILVIITLVQQRYFSRRITYDMS</sequence>
<evidence type="ECO:0000256" key="6">
    <source>
        <dbReference type="ARBA" id="ARBA00023136"/>
    </source>
</evidence>
<dbReference type="Pfam" id="PF00528">
    <property type="entry name" value="BPD_transp_1"/>
    <property type="match status" value="1"/>
</dbReference>
<evidence type="ECO:0000256" key="5">
    <source>
        <dbReference type="ARBA" id="ARBA00022989"/>
    </source>
</evidence>
<reference evidence="9 10" key="1">
    <citation type="submission" date="2020-10" db="EMBL/GenBank/DDBJ databases">
        <title>Draft genome and description of Brachybacterium epidermidis sp nov.</title>
        <authorList>
            <person name="Boxberger M."/>
            <person name="La Scola B."/>
        </authorList>
    </citation>
    <scope>NUCLEOTIDE SEQUENCE [LARGE SCALE GENOMIC DNA]</scope>
    <source>
        <strain evidence="9 10">Marseille-Q2903</strain>
    </source>
</reference>
<dbReference type="PROSITE" id="PS50928">
    <property type="entry name" value="ABC_TM1"/>
    <property type="match status" value="1"/>
</dbReference>
<comment type="caution">
    <text evidence="9">The sequence shown here is derived from an EMBL/GenBank/DDBJ whole genome shotgun (WGS) entry which is preliminary data.</text>
</comment>
<keyword evidence="6 7" id="KW-0472">Membrane</keyword>
<feature type="transmembrane region" description="Helical" evidence="7">
    <location>
        <begin position="101"/>
        <end position="124"/>
    </location>
</feature>
<comment type="similarity">
    <text evidence="7">Belongs to the binding-protein-dependent transport system permease family.</text>
</comment>
<gene>
    <name evidence="9" type="ORF">IOE58_12400</name>
</gene>